<evidence type="ECO:0000256" key="3">
    <source>
        <dbReference type="ARBA" id="ARBA00046185"/>
    </source>
</evidence>
<dbReference type="Pfam" id="PF01266">
    <property type="entry name" value="DAO"/>
    <property type="match status" value="1"/>
</dbReference>
<evidence type="ECO:0000256" key="2">
    <source>
        <dbReference type="ARBA" id="ARBA00039785"/>
    </source>
</evidence>
<dbReference type="Gene3D" id="3.50.50.60">
    <property type="entry name" value="FAD/NAD(P)-binding domain"/>
    <property type="match status" value="1"/>
</dbReference>
<dbReference type="InterPro" id="IPR036188">
    <property type="entry name" value="FAD/NAD-bd_sf"/>
</dbReference>
<evidence type="ECO:0000256" key="1">
    <source>
        <dbReference type="ARBA" id="ARBA00023002"/>
    </source>
</evidence>
<dbReference type="Gene3D" id="3.30.9.10">
    <property type="entry name" value="D-Amino Acid Oxidase, subunit A, domain 2"/>
    <property type="match status" value="1"/>
</dbReference>
<evidence type="ECO:0000313" key="5">
    <source>
        <dbReference type="Proteomes" id="UP000887565"/>
    </source>
</evidence>
<name>A0A915KYQ6_ROMCU</name>
<comment type="function">
    <text evidence="3">Required for the assembly of the mitochondrial membrane respiratory chain NADH dehydrogenase (Complex I). Involved in mid-late stages of complex I assembly.</text>
</comment>
<dbReference type="PANTHER" id="PTHR13847:SF287">
    <property type="entry name" value="FAD-DEPENDENT OXIDOREDUCTASE DOMAIN-CONTAINING PROTEIN 1"/>
    <property type="match status" value="1"/>
</dbReference>
<evidence type="ECO:0000259" key="4">
    <source>
        <dbReference type="Pfam" id="PF01266"/>
    </source>
</evidence>
<keyword evidence="5" id="KW-1185">Reference proteome</keyword>
<organism evidence="5 6">
    <name type="scientific">Romanomermis culicivorax</name>
    <name type="common">Nematode worm</name>
    <dbReference type="NCBI Taxonomy" id="13658"/>
    <lineage>
        <taxon>Eukaryota</taxon>
        <taxon>Metazoa</taxon>
        <taxon>Ecdysozoa</taxon>
        <taxon>Nematoda</taxon>
        <taxon>Enoplea</taxon>
        <taxon>Dorylaimia</taxon>
        <taxon>Mermithida</taxon>
        <taxon>Mermithoidea</taxon>
        <taxon>Mermithidae</taxon>
        <taxon>Romanomermis</taxon>
    </lineage>
</organism>
<dbReference type="PANTHER" id="PTHR13847">
    <property type="entry name" value="SARCOSINE DEHYDROGENASE-RELATED"/>
    <property type="match status" value="1"/>
</dbReference>
<feature type="domain" description="FAD dependent oxidoreductase" evidence="4">
    <location>
        <begin position="105"/>
        <end position="215"/>
    </location>
</feature>
<dbReference type="GO" id="GO:0032981">
    <property type="term" value="P:mitochondrial respiratory chain complex I assembly"/>
    <property type="evidence" value="ECO:0007669"/>
    <property type="project" value="TreeGrafter"/>
</dbReference>
<keyword evidence="1" id="KW-0560">Oxidoreductase</keyword>
<reference evidence="6" key="1">
    <citation type="submission" date="2022-11" db="UniProtKB">
        <authorList>
            <consortium name="WormBaseParasite"/>
        </authorList>
    </citation>
    <scope>IDENTIFICATION</scope>
</reference>
<proteinExistence type="predicted"/>
<dbReference type="OMA" id="DMIYNSA"/>
<accession>A0A915KYQ6</accession>
<dbReference type="InterPro" id="IPR006076">
    <property type="entry name" value="FAD-dep_OxRdtase"/>
</dbReference>
<evidence type="ECO:0000313" key="6">
    <source>
        <dbReference type="WBParaSite" id="nRc.2.0.1.t42627-RA"/>
    </source>
</evidence>
<dbReference type="Proteomes" id="UP000887565">
    <property type="component" value="Unplaced"/>
</dbReference>
<dbReference type="GO" id="GO:0005739">
    <property type="term" value="C:mitochondrion"/>
    <property type="evidence" value="ECO:0007669"/>
    <property type="project" value="GOC"/>
</dbReference>
<protein>
    <recommendedName>
        <fullName evidence="2">FAD-dependent oxidoreductase domain-containing protein 1</fullName>
    </recommendedName>
</protein>
<dbReference type="GO" id="GO:0016491">
    <property type="term" value="F:oxidoreductase activity"/>
    <property type="evidence" value="ECO:0007669"/>
    <property type="project" value="UniProtKB-KW"/>
</dbReference>
<dbReference type="AlphaFoldDB" id="A0A915KYQ6"/>
<sequence length="222" mass="25856">MGSMRDDMIYNSAPKFSIIDKNASAEVTHFIVLKKFEFDEYDAKKFYHEEQYPLHRAAYYLKADLDRLKRRFKNAQRDYYGRMGLLEHPYRDPQIHEYIPTDPTVLIIGGGLMGSSIAWWLKQRCRDEDTTVTIIEGDHSFSKCSTVLSAGGIRQQFSIPENIEMSLFTAEFLRNAGEHLRILDSEPPDIHFTPMGYLFLATTQESADKLYTNWKTQTNDQY</sequence>
<dbReference type="WBParaSite" id="nRc.2.0.1.t42627-RA">
    <property type="protein sequence ID" value="nRc.2.0.1.t42627-RA"/>
    <property type="gene ID" value="nRc.2.0.1.g42627"/>
</dbReference>
<dbReference type="SUPFAM" id="SSF51905">
    <property type="entry name" value="FAD/NAD(P)-binding domain"/>
    <property type="match status" value="1"/>
</dbReference>